<comment type="caution">
    <text evidence="7">The sequence shown here is derived from an EMBL/GenBank/DDBJ whole genome shotgun (WGS) entry which is preliminary data.</text>
</comment>
<dbReference type="InterPro" id="IPR013320">
    <property type="entry name" value="ConA-like_dom_sf"/>
</dbReference>
<dbReference type="Proteomes" id="UP000319801">
    <property type="component" value="Unassembled WGS sequence"/>
</dbReference>
<dbReference type="InterPro" id="IPR011048">
    <property type="entry name" value="Haem_d1_sf"/>
</dbReference>
<keyword evidence="2 5" id="KW-0732">Signal</keyword>
<dbReference type="AlphaFoldDB" id="A0A556V1F1"/>
<dbReference type="Gene3D" id="6.10.250.1420">
    <property type="match status" value="1"/>
</dbReference>
<evidence type="ECO:0000259" key="6">
    <source>
        <dbReference type="SMART" id="SM00210"/>
    </source>
</evidence>
<organism evidence="7 8">
    <name type="scientific">Bagarius yarrelli</name>
    <name type="common">Goonch</name>
    <name type="synonym">Bagrus yarrelli</name>
    <dbReference type="NCBI Taxonomy" id="175774"/>
    <lineage>
        <taxon>Eukaryota</taxon>
        <taxon>Metazoa</taxon>
        <taxon>Chordata</taxon>
        <taxon>Craniata</taxon>
        <taxon>Vertebrata</taxon>
        <taxon>Euteleostomi</taxon>
        <taxon>Actinopterygii</taxon>
        <taxon>Neopterygii</taxon>
        <taxon>Teleostei</taxon>
        <taxon>Ostariophysi</taxon>
        <taxon>Siluriformes</taxon>
        <taxon>Sisoridae</taxon>
        <taxon>Sisorinae</taxon>
        <taxon>Bagarius</taxon>
    </lineage>
</organism>
<dbReference type="Gene3D" id="3.90.226.10">
    <property type="entry name" value="2-enoyl-CoA Hydratase, Chain A, domain 1"/>
    <property type="match status" value="1"/>
</dbReference>
<keyword evidence="3" id="KW-0677">Repeat</keyword>
<dbReference type="InterPro" id="IPR018376">
    <property type="entry name" value="Enoyl-CoA_hyd/isom_CS"/>
</dbReference>
<dbReference type="Pfam" id="PF00378">
    <property type="entry name" value="ECH_1"/>
    <property type="match status" value="1"/>
</dbReference>
<feature type="chain" id="PRO_5021991013" evidence="5">
    <location>
        <begin position="24"/>
        <end position="792"/>
    </location>
</feature>
<dbReference type="InterPro" id="IPR029045">
    <property type="entry name" value="ClpP/crotonase-like_dom_sf"/>
</dbReference>
<dbReference type="GO" id="GO:0003824">
    <property type="term" value="F:catalytic activity"/>
    <property type="evidence" value="ECO:0007669"/>
    <property type="project" value="InterPro"/>
</dbReference>
<dbReference type="SUPFAM" id="SSF51004">
    <property type="entry name" value="C-terminal (heme d1) domain of cytochrome cd1-nitrite reductase"/>
    <property type="match status" value="1"/>
</dbReference>
<dbReference type="GO" id="GO:0007165">
    <property type="term" value="P:signal transduction"/>
    <property type="evidence" value="ECO:0007669"/>
    <property type="project" value="TreeGrafter"/>
</dbReference>
<dbReference type="SMART" id="SM00210">
    <property type="entry name" value="TSPN"/>
    <property type="match status" value="1"/>
</dbReference>
<dbReference type="InterPro" id="IPR001791">
    <property type="entry name" value="Laminin_G"/>
</dbReference>
<feature type="domain" description="Thrombospondin-like N-terminal" evidence="6">
    <location>
        <begin position="41"/>
        <end position="229"/>
    </location>
</feature>
<name>A0A556V1F1_BAGYA</name>
<protein>
    <submittedName>
        <fullName evidence="7">Thrombospondin-type laminin G domain and EAR repeat-containing protein</fullName>
    </submittedName>
</protein>
<evidence type="ECO:0000256" key="4">
    <source>
        <dbReference type="RuleBase" id="RU003707"/>
    </source>
</evidence>
<proteinExistence type="inferred from homology"/>
<feature type="signal peptide" evidence="5">
    <location>
        <begin position="1"/>
        <end position="23"/>
    </location>
</feature>
<dbReference type="PANTHER" id="PTHR15261">
    <property type="entry name" value="THROMBOSPONDIN-TYPE LAMININ G DOMAIN AND EAR REPEAT-CONTAINING"/>
    <property type="match status" value="1"/>
</dbReference>
<dbReference type="InterPro" id="IPR001753">
    <property type="entry name" value="Enoyl-CoA_hydra/iso"/>
</dbReference>
<dbReference type="InterPro" id="IPR005492">
    <property type="entry name" value="EPTP"/>
</dbReference>
<reference evidence="7 8" key="1">
    <citation type="journal article" date="2019" name="Genome Biol. Evol.">
        <title>Whole-Genome Sequencing of the Giant Devil Catfish, Bagarius yarrelli.</title>
        <authorList>
            <person name="Jiang W."/>
            <person name="Lv Y."/>
            <person name="Cheng L."/>
            <person name="Yang K."/>
            <person name="Chao B."/>
            <person name="Wang X."/>
            <person name="Li Y."/>
            <person name="Pan X."/>
            <person name="You X."/>
            <person name="Zhang Y."/>
            <person name="Yang J."/>
            <person name="Li J."/>
            <person name="Zhang X."/>
            <person name="Liu S."/>
            <person name="Sun C."/>
            <person name="Yang J."/>
            <person name="Shi Q."/>
        </authorList>
    </citation>
    <scope>NUCLEOTIDE SEQUENCE [LARGE SCALE GENOMIC DNA]</scope>
    <source>
        <strain evidence="7">JWS20170419001</strain>
        <tissue evidence="7">Muscle</tissue>
    </source>
</reference>
<comment type="similarity">
    <text evidence="4">Belongs to the enoyl-CoA hydratase/isomerase family.</text>
</comment>
<dbReference type="SUPFAM" id="SSF52096">
    <property type="entry name" value="ClpP/crotonase"/>
    <property type="match status" value="1"/>
</dbReference>
<dbReference type="Pfam" id="PF03736">
    <property type="entry name" value="EPTP"/>
    <property type="match status" value="5"/>
</dbReference>
<dbReference type="PROSITE" id="PS50912">
    <property type="entry name" value="EAR"/>
    <property type="match status" value="5"/>
</dbReference>
<gene>
    <name evidence="7" type="ORF">Baya_11754</name>
</gene>
<evidence type="ECO:0000256" key="3">
    <source>
        <dbReference type="ARBA" id="ARBA00022737"/>
    </source>
</evidence>
<evidence type="ECO:0000313" key="8">
    <source>
        <dbReference type="Proteomes" id="UP000319801"/>
    </source>
</evidence>
<sequence>MNASLMLLKLLFTCCCFVSSCLSTWRPCTGTLPHLEQHLLPLDLLHGILPVVGSHQTCVRMVQSQGSRGLKLSGPPQALSFPSSQIFTNCDFFPAEFSIVVTFKIPKLNPNKDEYIFTLLDEDSNELLVGLRLAHDKVHFLRWIDDRTERVTFRQVNMADGHWHTMVLALSGHYAILTLDCGVPVELQLEKPFPERLYTGGSTFFIGSRRRRSGLFSGLIRQLVLMPGSDVSSRLCPSYDPTLSVLSVPPILLQLPVKPSTSQLPLYPYEREKLDYLEDHQDIFTNSETFDIEVFHLPSLGLFIATANRDSNYGSAIYRWVDGRFQLFQNINTYDAQAWKFFTVGKKRFLVVANSRGDDGNNCELSVIYKWRAKQQRFTEYQKIQTHSARDWEAFQIHDDNFLAVANHREGEINHNIDSVIYRWNRHTRKFEVNQTISTSGAYDWEFFTIGPYHFLVVANTFNGKSTDISSTIYIWIEEKFQPFQSIRTFGAIDWEMFQIDNRFFLAVANSQKLSDSSTVVYNINSTIYELNTTSQSFIKFQDITTSSALDWEFFTVGDDKFLVVANSYDGASYSLNSVIYSAAVRRGIVELVNRALKDEQVKAVVFCGQNGIFCGGADIKEFSGSPSGPPLVPLIHSIEAGEKIMVAAVEGVALGGGLELALGCHYRVANAKPLNPRRLSLRAPVWAPDVDGVCEAALARVKQRSRGAMAPVACVQAVRAAATLPYSKGIEKERALMDTLFRSGQARAMQYTFFAQRKAGKWSLPNGAQWNNTKARDVQRAGVIGMYLTEP</sequence>
<evidence type="ECO:0000256" key="1">
    <source>
        <dbReference type="ARBA" id="ARBA00004645"/>
    </source>
</evidence>
<evidence type="ECO:0000256" key="2">
    <source>
        <dbReference type="ARBA" id="ARBA00022729"/>
    </source>
</evidence>
<dbReference type="CDD" id="cd00110">
    <property type="entry name" value="LamG"/>
    <property type="match status" value="1"/>
</dbReference>
<keyword evidence="8" id="KW-1185">Reference proteome</keyword>
<dbReference type="PROSITE" id="PS00166">
    <property type="entry name" value="ENOYL_COA_HYDRATASE"/>
    <property type="match status" value="1"/>
</dbReference>
<dbReference type="Gene3D" id="2.60.120.200">
    <property type="match status" value="1"/>
</dbReference>
<evidence type="ECO:0000256" key="5">
    <source>
        <dbReference type="SAM" id="SignalP"/>
    </source>
</evidence>
<accession>A0A556V1F1</accession>
<dbReference type="GO" id="GO:0032420">
    <property type="term" value="C:stereocilium"/>
    <property type="evidence" value="ECO:0007669"/>
    <property type="project" value="UniProtKB-SubCell"/>
</dbReference>
<dbReference type="InterPro" id="IPR048287">
    <property type="entry name" value="TSPN-like_N"/>
</dbReference>
<evidence type="ECO:0000313" key="7">
    <source>
        <dbReference type="EMBL" id="TSR51427.1"/>
    </source>
</evidence>
<dbReference type="EMBL" id="VCAZ01000094">
    <property type="protein sequence ID" value="TSR51427.1"/>
    <property type="molecule type" value="Genomic_DNA"/>
</dbReference>
<dbReference type="OrthoDB" id="408373at2759"/>
<comment type="subcellular location">
    <subcellularLocation>
        <location evidence="1">Cell projection</location>
        <location evidence="1">Stereocilium</location>
    </subcellularLocation>
</comment>
<dbReference type="InterPro" id="IPR009039">
    <property type="entry name" value="EAR"/>
</dbReference>
<dbReference type="PANTHER" id="PTHR15261:SF5">
    <property type="entry name" value="THROMBOSPONDIN-TYPE LAMININ G DOMAIN AND EAR REPEAT-CONTAINING PROTEIN"/>
    <property type="match status" value="1"/>
</dbReference>
<dbReference type="SUPFAM" id="SSF49899">
    <property type="entry name" value="Concanavalin A-like lectins/glucanases"/>
    <property type="match status" value="1"/>
</dbReference>